<dbReference type="Proteomes" id="UP001371456">
    <property type="component" value="Unassembled WGS sequence"/>
</dbReference>
<dbReference type="EMBL" id="JBANQN010000010">
    <property type="protein sequence ID" value="KAK6778628.1"/>
    <property type="molecule type" value="Genomic_DNA"/>
</dbReference>
<proteinExistence type="predicted"/>
<comment type="caution">
    <text evidence="1">The sequence shown here is derived from an EMBL/GenBank/DDBJ whole genome shotgun (WGS) entry which is preliminary data.</text>
</comment>
<accession>A0AAN8T6H9</accession>
<evidence type="ECO:0000313" key="1">
    <source>
        <dbReference type="EMBL" id="KAK6778628.1"/>
    </source>
</evidence>
<evidence type="ECO:0000313" key="2">
    <source>
        <dbReference type="Proteomes" id="UP001371456"/>
    </source>
</evidence>
<organism evidence="1 2">
    <name type="scientific">Solanum bulbocastanum</name>
    <name type="common">Wild potato</name>
    <dbReference type="NCBI Taxonomy" id="147425"/>
    <lineage>
        <taxon>Eukaryota</taxon>
        <taxon>Viridiplantae</taxon>
        <taxon>Streptophyta</taxon>
        <taxon>Embryophyta</taxon>
        <taxon>Tracheophyta</taxon>
        <taxon>Spermatophyta</taxon>
        <taxon>Magnoliopsida</taxon>
        <taxon>eudicotyledons</taxon>
        <taxon>Gunneridae</taxon>
        <taxon>Pentapetalae</taxon>
        <taxon>asterids</taxon>
        <taxon>lamiids</taxon>
        <taxon>Solanales</taxon>
        <taxon>Solanaceae</taxon>
        <taxon>Solanoideae</taxon>
        <taxon>Solaneae</taxon>
        <taxon>Solanum</taxon>
    </lineage>
</organism>
<keyword evidence="2" id="KW-1185">Reference proteome</keyword>
<protein>
    <submittedName>
        <fullName evidence="1">Uncharacterized protein</fullName>
    </submittedName>
</protein>
<dbReference type="AlphaFoldDB" id="A0AAN8T6H9"/>
<reference evidence="1 2" key="1">
    <citation type="submission" date="2024-02" db="EMBL/GenBank/DDBJ databases">
        <title>de novo genome assembly of Solanum bulbocastanum strain 11H21.</title>
        <authorList>
            <person name="Hosaka A.J."/>
        </authorList>
    </citation>
    <scope>NUCLEOTIDE SEQUENCE [LARGE SCALE GENOMIC DNA]</scope>
    <source>
        <tissue evidence="1">Young leaves</tissue>
    </source>
</reference>
<sequence length="20" mass="2416">MAVHDNCKLMFLELKTKRTH</sequence>
<name>A0AAN8T6H9_SOLBU</name>
<gene>
    <name evidence="1" type="ORF">RDI58_025346</name>
</gene>